<accession>A0A1M5KJN4</accession>
<name>A0A1M5KJN4_9FIRM</name>
<keyword evidence="3" id="KW-1185">Reference proteome</keyword>
<protein>
    <submittedName>
        <fullName evidence="2">Polyhydroxyalkanoic acid inclusion protein (PhaP_Bmeg)</fullName>
    </submittedName>
</protein>
<dbReference type="AlphaFoldDB" id="A0A1M5KJN4"/>
<gene>
    <name evidence="2" type="ORF">SAMN02745221_00409</name>
</gene>
<dbReference type="STRING" id="1123382.SAMN02745221_00409"/>
<dbReference type="RefSeq" id="WP_073089416.1">
    <property type="nucleotide sequence ID" value="NZ_FQWY01000005.1"/>
</dbReference>
<dbReference type="InterPro" id="IPR011728">
    <property type="entry name" value="PhaP_Bmeg"/>
</dbReference>
<feature type="coiled-coil region" evidence="1">
    <location>
        <begin position="37"/>
        <end position="82"/>
    </location>
</feature>
<evidence type="ECO:0000313" key="2">
    <source>
        <dbReference type="EMBL" id="SHG53007.1"/>
    </source>
</evidence>
<evidence type="ECO:0000256" key="1">
    <source>
        <dbReference type="SAM" id="Coils"/>
    </source>
</evidence>
<dbReference type="EMBL" id="FQWY01000005">
    <property type="protein sequence ID" value="SHG53007.1"/>
    <property type="molecule type" value="Genomic_DNA"/>
</dbReference>
<proteinExistence type="predicted"/>
<dbReference type="OrthoDB" id="2086187at2"/>
<dbReference type="Proteomes" id="UP000242329">
    <property type="component" value="Unassembled WGS sequence"/>
</dbReference>
<sequence length="117" mass="13799">MFNAKENMEKSFGMLETAMEKYWDMWMVALGSMSWSQEQAENMVRKYLDQRKTAREESTRIIEEMLQQVKKNQMQLQNMVKEAVASALENANFPTYVSAVDELKKKVDEISKKMEEK</sequence>
<keyword evidence="1" id="KW-0175">Coiled coil</keyword>
<dbReference type="Pfam" id="PF09602">
    <property type="entry name" value="PhaP_Bmeg"/>
    <property type="match status" value="1"/>
</dbReference>
<evidence type="ECO:0000313" key="3">
    <source>
        <dbReference type="Proteomes" id="UP000242329"/>
    </source>
</evidence>
<organism evidence="2 3">
    <name type="scientific">Thermosyntropha lipolytica DSM 11003</name>
    <dbReference type="NCBI Taxonomy" id="1123382"/>
    <lineage>
        <taxon>Bacteria</taxon>
        <taxon>Bacillati</taxon>
        <taxon>Bacillota</taxon>
        <taxon>Clostridia</taxon>
        <taxon>Eubacteriales</taxon>
        <taxon>Syntrophomonadaceae</taxon>
        <taxon>Thermosyntropha</taxon>
    </lineage>
</organism>
<reference evidence="3" key="1">
    <citation type="submission" date="2016-11" db="EMBL/GenBank/DDBJ databases">
        <authorList>
            <person name="Varghese N."/>
            <person name="Submissions S."/>
        </authorList>
    </citation>
    <scope>NUCLEOTIDE SEQUENCE [LARGE SCALE GENOMIC DNA]</scope>
    <source>
        <strain evidence="3">DSM 11003</strain>
    </source>
</reference>